<evidence type="ECO:0000313" key="2">
    <source>
        <dbReference type="Proteomes" id="UP001163046"/>
    </source>
</evidence>
<gene>
    <name evidence="1" type="ORF">OS493_018495</name>
</gene>
<dbReference type="AlphaFoldDB" id="A0A9X0A213"/>
<name>A0A9X0A213_9CNID</name>
<dbReference type="Proteomes" id="UP001163046">
    <property type="component" value="Unassembled WGS sequence"/>
</dbReference>
<comment type="caution">
    <text evidence="1">The sequence shown here is derived from an EMBL/GenBank/DDBJ whole genome shotgun (WGS) entry which is preliminary data.</text>
</comment>
<sequence length="174" mass="19799">MEHIWMSPPKSTVLSSRIAVEQLSKEMRKISPFAFKEKEEIIQVATSAFKAAHFKLSKYVVDGALPASKFLEQVRVLNPINLVDYERSLGSIDSIPGMESVPKEEWKLYVDHIGPQAGKNGKDGDELELKQFWKPKASSLPELYKLASCYCTMTIGSYEVEVVFCLQRHSRWET</sequence>
<accession>A0A9X0A213</accession>
<proteinExistence type="predicted"/>
<organism evidence="1 2">
    <name type="scientific">Desmophyllum pertusum</name>
    <dbReference type="NCBI Taxonomy" id="174260"/>
    <lineage>
        <taxon>Eukaryota</taxon>
        <taxon>Metazoa</taxon>
        <taxon>Cnidaria</taxon>
        <taxon>Anthozoa</taxon>
        <taxon>Hexacorallia</taxon>
        <taxon>Scleractinia</taxon>
        <taxon>Caryophylliina</taxon>
        <taxon>Caryophylliidae</taxon>
        <taxon>Desmophyllum</taxon>
    </lineage>
</organism>
<dbReference type="EMBL" id="MU825406">
    <property type="protein sequence ID" value="KAJ7391448.1"/>
    <property type="molecule type" value="Genomic_DNA"/>
</dbReference>
<protein>
    <submittedName>
        <fullName evidence="1">Uncharacterized protein</fullName>
    </submittedName>
</protein>
<reference evidence="1" key="1">
    <citation type="submission" date="2023-01" db="EMBL/GenBank/DDBJ databases">
        <title>Genome assembly of the deep-sea coral Lophelia pertusa.</title>
        <authorList>
            <person name="Herrera S."/>
            <person name="Cordes E."/>
        </authorList>
    </citation>
    <scope>NUCLEOTIDE SEQUENCE</scope>
    <source>
        <strain evidence="1">USNM1676648</strain>
        <tissue evidence="1">Polyp</tissue>
    </source>
</reference>
<evidence type="ECO:0000313" key="1">
    <source>
        <dbReference type="EMBL" id="KAJ7391448.1"/>
    </source>
</evidence>
<keyword evidence="2" id="KW-1185">Reference proteome</keyword>
<dbReference type="OrthoDB" id="5978586at2759"/>